<organism evidence="2 3">
    <name type="scientific">Sordaria macrospora</name>
    <dbReference type="NCBI Taxonomy" id="5147"/>
    <lineage>
        <taxon>Eukaryota</taxon>
        <taxon>Fungi</taxon>
        <taxon>Dikarya</taxon>
        <taxon>Ascomycota</taxon>
        <taxon>Pezizomycotina</taxon>
        <taxon>Sordariomycetes</taxon>
        <taxon>Sordariomycetidae</taxon>
        <taxon>Sordariales</taxon>
        <taxon>Sordariaceae</taxon>
        <taxon>Sordaria</taxon>
    </lineage>
</organism>
<name>A0A8S8ZPS8_SORMA</name>
<protein>
    <submittedName>
        <fullName evidence="2">Uncharacterized protein</fullName>
    </submittedName>
</protein>
<comment type="caution">
    <text evidence="2">The sequence shown here is derived from an EMBL/GenBank/DDBJ whole genome shotgun (WGS) entry which is preliminary data.</text>
</comment>
<feature type="compositionally biased region" description="Basic and acidic residues" evidence="1">
    <location>
        <begin position="83"/>
        <end position="98"/>
    </location>
</feature>
<feature type="compositionally biased region" description="Polar residues" evidence="1">
    <location>
        <begin position="202"/>
        <end position="211"/>
    </location>
</feature>
<evidence type="ECO:0000256" key="1">
    <source>
        <dbReference type="SAM" id="MobiDB-lite"/>
    </source>
</evidence>
<evidence type="ECO:0000313" key="2">
    <source>
        <dbReference type="EMBL" id="KAA8632023.1"/>
    </source>
</evidence>
<reference evidence="2 3" key="1">
    <citation type="submission" date="2017-07" db="EMBL/GenBank/DDBJ databases">
        <title>Genome sequence of the Sordaria macrospora wild type strain R19027.</title>
        <authorList>
            <person name="Nowrousian M."/>
            <person name="Teichert I."/>
            <person name="Kueck U."/>
        </authorList>
    </citation>
    <scope>NUCLEOTIDE SEQUENCE [LARGE SCALE GENOMIC DNA]</scope>
    <source>
        <strain evidence="2 3">R19027</strain>
        <tissue evidence="2">Mycelium</tissue>
    </source>
</reference>
<accession>A0A8S8ZPS8</accession>
<dbReference type="Proteomes" id="UP000433876">
    <property type="component" value="Unassembled WGS sequence"/>
</dbReference>
<dbReference type="AlphaFoldDB" id="A0A8S8ZPS8"/>
<gene>
    <name evidence="2" type="ORF">SMACR_06199</name>
</gene>
<feature type="region of interest" description="Disordered" evidence="1">
    <location>
        <begin position="307"/>
        <end position="351"/>
    </location>
</feature>
<feature type="region of interest" description="Disordered" evidence="1">
    <location>
        <begin position="64"/>
        <end position="225"/>
    </location>
</feature>
<evidence type="ECO:0000313" key="3">
    <source>
        <dbReference type="Proteomes" id="UP000433876"/>
    </source>
</evidence>
<feature type="compositionally biased region" description="Polar residues" evidence="1">
    <location>
        <begin position="136"/>
        <end position="153"/>
    </location>
</feature>
<proteinExistence type="predicted"/>
<feature type="compositionally biased region" description="Low complexity" evidence="1">
    <location>
        <begin position="307"/>
        <end position="327"/>
    </location>
</feature>
<dbReference type="EMBL" id="NMPR01000064">
    <property type="protein sequence ID" value="KAA8632023.1"/>
    <property type="molecule type" value="Genomic_DNA"/>
</dbReference>
<dbReference type="VEuPathDB" id="FungiDB:SMAC_06199"/>
<sequence length="392" mass="43461">MVKKKQEEVPPEQEAAQLALLYEYRKKWDNVSPEEKARQAAEDAERLENEIAAAKIIEEKKAAKALQTATNVAARKAKQAEAAARREERERKRKREDEVGSGSSTSAENPEDPSPASKRRGRPLGSKNRPKVVPSQGPSLVNQGQQGDANNHAGTDTSTDPIIIPPSPQPPQKRKRGRPPKNQAKAGQQELTPPLTPPPVNHVQQGNNAHNPTGIALDPIPLFPPGHREVIEREFFYPEPEQERGPQLPLDNFPTARWEESWQQQQGNNVYNPTAISLDPNALFYQEPERGPQVPLDYFQAAAQSKASWQQQQQQQPAYYAQDQAQSEPVPCGSEEKAEEEDSGAGWLDMGGDDAYWGELLRPVEEYGSVEMDVNTDSLLAGFENPEGYGGM</sequence>